<dbReference type="EMBL" id="AMEP01000045">
    <property type="protein sequence ID" value="EKY02830.1"/>
    <property type="molecule type" value="Genomic_DNA"/>
</dbReference>
<dbReference type="PATRIC" id="fig|1127699.3.peg.584"/>
<evidence type="ECO:0000313" key="1">
    <source>
        <dbReference type="EMBL" id="EKY02830.1"/>
    </source>
</evidence>
<gene>
    <name evidence="1" type="ORF">HMPREF9151_00636</name>
</gene>
<sequence length="39" mass="4458">MHKISFNKTSKKTPKTSSPTLLFGSFHAYKVLLSDYEKP</sequence>
<accession>L1NHV7</accession>
<organism evidence="1 2">
    <name type="scientific">Hoylesella saccharolytica F0055</name>
    <dbReference type="NCBI Taxonomy" id="1127699"/>
    <lineage>
        <taxon>Bacteria</taxon>
        <taxon>Pseudomonadati</taxon>
        <taxon>Bacteroidota</taxon>
        <taxon>Bacteroidia</taxon>
        <taxon>Bacteroidales</taxon>
        <taxon>Prevotellaceae</taxon>
        <taxon>Hoylesella</taxon>
    </lineage>
</organism>
<reference evidence="1 2" key="1">
    <citation type="submission" date="2012-05" db="EMBL/GenBank/DDBJ databases">
        <authorList>
            <person name="Weinstock G."/>
            <person name="Sodergren E."/>
            <person name="Lobos E.A."/>
            <person name="Fulton L."/>
            <person name="Fulton R."/>
            <person name="Courtney L."/>
            <person name="Fronick C."/>
            <person name="O'Laughlin M."/>
            <person name="Godfrey J."/>
            <person name="Wilson R.M."/>
            <person name="Miner T."/>
            <person name="Farmer C."/>
            <person name="Delehaunty K."/>
            <person name="Cordes M."/>
            <person name="Minx P."/>
            <person name="Tomlinson C."/>
            <person name="Chen J."/>
            <person name="Wollam A."/>
            <person name="Pepin K.H."/>
            <person name="Bhonagiri V."/>
            <person name="Zhang X."/>
            <person name="Suruliraj S."/>
            <person name="Warren W."/>
            <person name="Mitreva M."/>
            <person name="Mardis E.R."/>
            <person name="Wilson R.K."/>
        </authorList>
    </citation>
    <scope>NUCLEOTIDE SEQUENCE [LARGE SCALE GENOMIC DNA]</scope>
    <source>
        <strain evidence="1 2">F0055</strain>
    </source>
</reference>
<proteinExistence type="predicted"/>
<dbReference type="AlphaFoldDB" id="L1NHV7"/>
<keyword evidence="2" id="KW-1185">Reference proteome</keyword>
<dbReference type="HOGENOM" id="CLU_3314857_0_0_10"/>
<name>L1NHV7_9BACT</name>
<dbReference type="Proteomes" id="UP000010433">
    <property type="component" value="Unassembled WGS sequence"/>
</dbReference>
<comment type="caution">
    <text evidence="1">The sequence shown here is derived from an EMBL/GenBank/DDBJ whole genome shotgun (WGS) entry which is preliminary data.</text>
</comment>
<protein>
    <submittedName>
        <fullName evidence="1">Uncharacterized protein</fullName>
    </submittedName>
</protein>
<evidence type="ECO:0000313" key="2">
    <source>
        <dbReference type="Proteomes" id="UP000010433"/>
    </source>
</evidence>